<dbReference type="SMART" id="SM00110">
    <property type="entry name" value="C1Q"/>
    <property type="match status" value="1"/>
</dbReference>
<dbReference type="InterPro" id="IPR001073">
    <property type="entry name" value="C1q_dom"/>
</dbReference>
<evidence type="ECO:0000256" key="4">
    <source>
        <dbReference type="SAM" id="SignalP"/>
    </source>
</evidence>
<evidence type="ECO:0000256" key="2">
    <source>
        <dbReference type="ARBA" id="ARBA00022525"/>
    </source>
</evidence>
<protein>
    <submittedName>
        <fullName evidence="7">Uncharacterized protein LOC111110036</fullName>
    </submittedName>
</protein>
<organism evidence="6 7">
    <name type="scientific">Crassostrea virginica</name>
    <name type="common">Eastern oyster</name>
    <dbReference type="NCBI Taxonomy" id="6565"/>
    <lineage>
        <taxon>Eukaryota</taxon>
        <taxon>Metazoa</taxon>
        <taxon>Spiralia</taxon>
        <taxon>Lophotrochozoa</taxon>
        <taxon>Mollusca</taxon>
        <taxon>Bivalvia</taxon>
        <taxon>Autobranchia</taxon>
        <taxon>Pteriomorphia</taxon>
        <taxon>Ostreida</taxon>
        <taxon>Ostreoidea</taxon>
        <taxon>Ostreidae</taxon>
        <taxon>Crassostrea</taxon>
    </lineage>
</organism>
<dbReference type="InterPro" id="IPR008983">
    <property type="entry name" value="Tumour_necrosis_fac-like_dom"/>
</dbReference>
<dbReference type="OrthoDB" id="6117751at2759"/>
<dbReference type="PROSITE" id="PS50871">
    <property type="entry name" value="C1Q"/>
    <property type="match status" value="1"/>
</dbReference>
<dbReference type="KEGG" id="cvn:111110036"/>
<keyword evidence="6" id="KW-1185">Reference proteome</keyword>
<feature type="domain" description="C1q" evidence="5">
    <location>
        <begin position="114"/>
        <end position="251"/>
    </location>
</feature>
<reference evidence="7" key="1">
    <citation type="submission" date="2025-08" db="UniProtKB">
        <authorList>
            <consortium name="RefSeq"/>
        </authorList>
    </citation>
    <scope>IDENTIFICATION</scope>
    <source>
        <tissue evidence="7">Whole sample</tissue>
    </source>
</reference>
<evidence type="ECO:0000256" key="3">
    <source>
        <dbReference type="ARBA" id="ARBA00022729"/>
    </source>
</evidence>
<feature type="signal peptide" evidence="4">
    <location>
        <begin position="1"/>
        <end position="23"/>
    </location>
</feature>
<dbReference type="Gene3D" id="2.60.120.40">
    <property type="match status" value="1"/>
</dbReference>
<proteinExistence type="predicted"/>
<feature type="chain" id="PRO_5034795938" evidence="4">
    <location>
        <begin position="24"/>
        <end position="251"/>
    </location>
</feature>
<dbReference type="SUPFAM" id="SSF49842">
    <property type="entry name" value="TNF-like"/>
    <property type="match status" value="1"/>
</dbReference>
<keyword evidence="2" id="KW-0964">Secreted</keyword>
<accession>A0A8B8BGE9</accession>
<evidence type="ECO:0000313" key="6">
    <source>
        <dbReference type="Proteomes" id="UP000694844"/>
    </source>
</evidence>
<dbReference type="Pfam" id="PF00386">
    <property type="entry name" value="C1q"/>
    <property type="match status" value="1"/>
</dbReference>
<dbReference type="PANTHER" id="PTHR22923">
    <property type="entry name" value="CEREBELLIN-RELATED"/>
    <property type="match status" value="1"/>
</dbReference>
<dbReference type="AlphaFoldDB" id="A0A8B8BGE9"/>
<gene>
    <name evidence="7" type="primary">LOC111110036</name>
</gene>
<dbReference type="InterPro" id="IPR050822">
    <property type="entry name" value="Cerebellin_Synaptic_Org"/>
</dbReference>
<dbReference type="PRINTS" id="PR00007">
    <property type="entry name" value="COMPLEMNTC1Q"/>
</dbReference>
<dbReference type="PANTHER" id="PTHR22923:SF116">
    <property type="entry name" value="C1Q DOMAIN-CONTAINING PROTEIN"/>
    <property type="match status" value="1"/>
</dbReference>
<dbReference type="RefSeq" id="XP_022302071.1">
    <property type="nucleotide sequence ID" value="XM_022446363.1"/>
</dbReference>
<dbReference type="Proteomes" id="UP000694844">
    <property type="component" value="Chromosome 8"/>
</dbReference>
<dbReference type="GeneID" id="111110036"/>
<comment type="subcellular location">
    <subcellularLocation>
        <location evidence="1">Secreted</location>
    </subcellularLocation>
</comment>
<name>A0A8B8BGE9_CRAVI</name>
<keyword evidence="3 4" id="KW-0732">Signal</keyword>
<sequence length="251" mass="28364">MENHFRIFCVIFVIMVIRNSVLCITEEEINKIVERRMEKVIRKYDKKIALLEEKIHVKIQNMEKKCSTPDAEEEREKVSFQHTAVNLDNNTHLQGKIVSHVSKRRDNQLRIVQGDSGHIAFCAYMTTREISPSLHHTIVFDSVKANIGSAYNSISGFFTAPANGLYVFSWTIFSSPNSFIFTQIIVNSNALDSMVTDSEHVADTHSGTKVIVVGLNRGDMVYVRTHPTTLSHGDVSSSPEFGQPSFCGWKL</sequence>
<evidence type="ECO:0000256" key="1">
    <source>
        <dbReference type="ARBA" id="ARBA00004613"/>
    </source>
</evidence>
<evidence type="ECO:0000313" key="7">
    <source>
        <dbReference type="RefSeq" id="XP_022302071.1"/>
    </source>
</evidence>
<dbReference type="GO" id="GO:0005576">
    <property type="term" value="C:extracellular region"/>
    <property type="evidence" value="ECO:0007669"/>
    <property type="project" value="UniProtKB-SubCell"/>
</dbReference>
<evidence type="ECO:0000259" key="5">
    <source>
        <dbReference type="PROSITE" id="PS50871"/>
    </source>
</evidence>